<keyword evidence="2" id="KW-1185">Reference proteome</keyword>
<protein>
    <submittedName>
        <fullName evidence="1">Uncharacterized protein</fullName>
    </submittedName>
</protein>
<name>A0A7J6AD34_AMEME</name>
<proteinExistence type="predicted"/>
<organism evidence="1 2">
    <name type="scientific">Ameiurus melas</name>
    <name type="common">Black bullhead</name>
    <name type="synonym">Silurus melas</name>
    <dbReference type="NCBI Taxonomy" id="219545"/>
    <lineage>
        <taxon>Eukaryota</taxon>
        <taxon>Metazoa</taxon>
        <taxon>Chordata</taxon>
        <taxon>Craniata</taxon>
        <taxon>Vertebrata</taxon>
        <taxon>Euteleostomi</taxon>
        <taxon>Actinopterygii</taxon>
        <taxon>Neopterygii</taxon>
        <taxon>Teleostei</taxon>
        <taxon>Ostariophysi</taxon>
        <taxon>Siluriformes</taxon>
        <taxon>Ictaluridae</taxon>
        <taxon>Ameiurus</taxon>
    </lineage>
</organism>
<evidence type="ECO:0000313" key="1">
    <source>
        <dbReference type="EMBL" id="KAF4079917.1"/>
    </source>
</evidence>
<accession>A0A7J6AD34</accession>
<dbReference type="EMBL" id="JAAGNN010000015">
    <property type="protein sequence ID" value="KAF4079917.1"/>
    <property type="molecule type" value="Genomic_DNA"/>
</dbReference>
<reference evidence="1 2" key="1">
    <citation type="submission" date="2020-02" db="EMBL/GenBank/DDBJ databases">
        <title>A chromosome-scale genome assembly of the black bullhead catfish (Ameiurus melas).</title>
        <authorList>
            <person name="Wen M."/>
            <person name="Zham M."/>
            <person name="Cabau C."/>
            <person name="Klopp C."/>
            <person name="Donnadieu C."/>
            <person name="Roques C."/>
            <person name="Bouchez O."/>
            <person name="Lampietro C."/>
            <person name="Jouanno E."/>
            <person name="Herpin A."/>
            <person name="Louis A."/>
            <person name="Berthelot C."/>
            <person name="Parey E."/>
            <person name="Roest-Crollius H."/>
            <person name="Braasch I."/>
            <person name="Postlethwait J."/>
            <person name="Robinson-Rechavi M."/>
            <person name="Echchiki A."/>
            <person name="Begum T."/>
            <person name="Montfort J."/>
            <person name="Schartl M."/>
            <person name="Bobe J."/>
            <person name="Guiguen Y."/>
        </authorList>
    </citation>
    <scope>NUCLEOTIDE SEQUENCE [LARGE SCALE GENOMIC DNA]</scope>
    <source>
        <strain evidence="1">M_S1</strain>
        <tissue evidence="1">Blood</tissue>
    </source>
</reference>
<dbReference type="Proteomes" id="UP000593565">
    <property type="component" value="Unassembled WGS sequence"/>
</dbReference>
<evidence type="ECO:0000313" key="2">
    <source>
        <dbReference type="Proteomes" id="UP000593565"/>
    </source>
</evidence>
<sequence length="72" mass="8542">MLTLTSRMQRLCVESWAVGFLWRCWDQLLLAEERVRCGERSFSVEEMNLRLPSVQHHLHSNTHTAPITTMWD</sequence>
<comment type="caution">
    <text evidence="1">The sequence shown here is derived from an EMBL/GenBank/DDBJ whole genome shotgun (WGS) entry which is preliminary data.</text>
</comment>
<dbReference type="AlphaFoldDB" id="A0A7J6AD34"/>
<gene>
    <name evidence="1" type="ORF">AMELA_G00183800</name>
</gene>